<dbReference type="Pfam" id="PF00535">
    <property type="entry name" value="Glycos_transf_2"/>
    <property type="match status" value="1"/>
</dbReference>
<comment type="caution">
    <text evidence="2">The sequence shown here is derived from an EMBL/GenBank/DDBJ whole genome shotgun (WGS) entry which is preliminary data.</text>
</comment>
<protein>
    <recommendedName>
        <fullName evidence="1">Glycosyltransferase 2-like domain-containing protein</fullName>
    </recommendedName>
</protein>
<evidence type="ECO:0000313" key="3">
    <source>
        <dbReference type="Proteomes" id="UP000178448"/>
    </source>
</evidence>
<dbReference type="AlphaFoldDB" id="A0A1F5YMB7"/>
<dbReference type="CDD" id="cd02511">
    <property type="entry name" value="Beta4Glucosyltransferase"/>
    <property type="match status" value="1"/>
</dbReference>
<evidence type="ECO:0000313" key="2">
    <source>
        <dbReference type="EMBL" id="OGG01348.1"/>
    </source>
</evidence>
<evidence type="ECO:0000259" key="1">
    <source>
        <dbReference type="Pfam" id="PF00535"/>
    </source>
</evidence>
<dbReference type="PANTHER" id="PTHR43630">
    <property type="entry name" value="POLY-BETA-1,6-N-ACETYL-D-GLUCOSAMINE SYNTHASE"/>
    <property type="match status" value="1"/>
</dbReference>
<proteinExistence type="predicted"/>
<feature type="domain" description="Glycosyltransferase 2-like" evidence="1">
    <location>
        <begin position="8"/>
        <end position="127"/>
    </location>
</feature>
<dbReference type="InterPro" id="IPR001173">
    <property type="entry name" value="Glyco_trans_2-like"/>
</dbReference>
<gene>
    <name evidence="2" type="ORF">A2Z33_02965</name>
</gene>
<dbReference type="STRING" id="1798374.A2Z33_02965"/>
<dbReference type="Proteomes" id="UP000178448">
    <property type="component" value="Unassembled WGS sequence"/>
</dbReference>
<dbReference type="InterPro" id="IPR029044">
    <property type="entry name" value="Nucleotide-diphossugar_trans"/>
</dbReference>
<accession>A0A1F5YMB7</accession>
<reference evidence="2 3" key="1">
    <citation type="journal article" date="2016" name="Nat. Commun.">
        <title>Thousands of microbial genomes shed light on interconnected biogeochemical processes in an aquifer system.</title>
        <authorList>
            <person name="Anantharaman K."/>
            <person name="Brown C.T."/>
            <person name="Hug L.A."/>
            <person name="Sharon I."/>
            <person name="Castelle C.J."/>
            <person name="Probst A.J."/>
            <person name="Thomas B.C."/>
            <person name="Singh A."/>
            <person name="Wilkins M.J."/>
            <person name="Karaoz U."/>
            <person name="Brodie E.L."/>
            <person name="Williams K.H."/>
            <person name="Hubbard S.S."/>
            <person name="Banfield J.F."/>
        </authorList>
    </citation>
    <scope>NUCLEOTIDE SEQUENCE [LARGE SCALE GENOMIC DNA]</scope>
</reference>
<dbReference type="SUPFAM" id="SSF53448">
    <property type="entry name" value="Nucleotide-diphospho-sugar transferases"/>
    <property type="match status" value="1"/>
</dbReference>
<dbReference type="EMBL" id="MFJD01000017">
    <property type="protein sequence ID" value="OGG01348.1"/>
    <property type="molecule type" value="Genomic_DNA"/>
</dbReference>
<dbReference type="PANTHER" id="PTHR43630:SF2">
    <property type="entry name" value="GLYCOSYLTRANSFERASE"/>
    <property type="match status" value="1"/>
</dbReference>
<dbReference type="Gene3D" id="3.90.550.10">
    <property type="entry name" value="Spore Coat Polysaccharide Biosynthesis Protein SpsA, Chain A"/>
    <property type="match status" value="1"/>
</dbReference>
<sequence length="252" mass="28551">MSRKFNLSAVVIARNEARRIGGCLRRLSFADEMIVLDNGSADRTAVIAGKSGARVILHPSGDFSDLRNVALAACRGNWVLYVDADEEVTDSLRDEIIKVTTDSSNPIAAYALKRRNYYLGHLWPKEESILRLFRKDALAGWYGPVHESAKVTGSTSQLNSPLIHRTHRNLSDMVQKTNRWSEIEAELRFAAGHPRVSWWRIFRVMATGFWDYFVRQGGYRAGATGLIESIYQAFSYFITYAKLWEKQQAKTG</sequence>
<organism evidence="2 3">
    <name type="scientific">Candidatus Gottesmanbacteria bacterium RBG_16_52_11</name>
    <dbReference type="NCBI Taxonomy" id="1798374"/>
    <lineage>
        <taxon>Bacteria</taxon>
        <taxon>Candidatus Gottesmaniibacteriota</taxon>
    </lineage>
</organism>
<name>A0A1F5YMB7_9BACT</name>